<accession>A0ABP4U684</accession>
<dbReference type="Pfam" id="PF00440">
    <property type="entry name" value="TetR_N"/>
    <property type="match status" value="1"/>
</dbReference>
<proteinExistence type="predicted"/>
<comment type="caution">
    <text evidence="6">The sequence shown here is derived from an EMBL/GenBank/DDBJ whole genome shotgun (WGS) entry which is preliminary data.</text>
</comment>
<evidence type="ECO:0000259" key="5">
    <source>
        <dbReference type="PROSITE" id="PS50977"/>
    </source>
</evidence>
<dbReference type="InterPro" id="IPR001647">
    <property type="entry name" value="HTH_TetR"/>
</dbReference>
<sequence>MSVQTEVILEVAAKVLTANPAASLADVASAAGVGRTTLHNRFPTREALLLALAYDSLDHCAAAFVAAGVEAVDANTPPAELYAVLKRVVEALIPLGPRIDFLLQHPRASVDQELHDRIEELDAPLERFVTHAQAAGLIARDLTPWWVVATIYSLTYSAWDGIAAGKLAPRDAGPLTLRTLQHGVAP</sequence>
<protein>
    <submittedName>
        <fullName evidence="6">TetR/AcrR family transcriptional regulator</fullName>
    </submittedName>
</protein>
<dbReference type="SUPFAM" id="SSF46689">
    <property type="entry name" value="Homeodomain-like"/>
    <property type="match status" value="1"/>
</dbReference>
<name>A0ABP4U684_9ACTN</name>
<feature type="domain" description="HTH tetR-type" evidence="5">
    <location>
        <begin position="2"/>
        <end position="60"/>
    </location>
</feature>
<evidence type="ECO:0000256" key="1">
    <source>
        <dbReference type="ARBA" id="ARBA00023015"/>
    </source>
</evidence>
<keyword evidence="7" id="KW-1185">Reference proteome</keyword>
<keyword evidence="1" id="KW-0805">Transcription regulation</keyword>
<gene>
    <name evidence="6" type="ORF">GCM10009745_49990</name>
</gene>
<dbReference type="SUPFAM" id="SSF48498">
    <property type="entry name" value="Tetracyclin repressor-like, C-terminal domain"/>
    <property type="match status" value="1"/>
</dbReference>
<dbReference type="InterPro" id="IPR009057">
    <property type="entry name" value="Homeodomain-like_sf"/>
</dbReference>
<evidence type="ECO:0000313" key="7">
    <source>
        <dbReference type="Proteomes" id="UP001500280"/>
    </source>
</evidence>
<reference evidence="7" key="1">
    <citation type="journal article" date="2019" name="Int. J. Syst. Evol. Microbiol.">
        <title>The Global Catalogue of Microorganisms (GCM) 10K type strain sequencing project: providing services to taxonomists for standard genome sequencing and annotation.</title>
        <authorList>
            <consortium name="The Broad Institute Genomics Platform"/>
            <consortium name="The Broad Institute Genome Sequencing Center for Infectious Disease"/>
            <person name="Wu L."/>
            <person name="Ma J."/>
        </authorList>
    </citation>
    <scope>NUCLEOTIDE SEQUENCE [LARGE SCALE GENOMIC DNA]</scope>
    <source>
        <strain evidence="7">JCM 14307</strain>
    </source>
</reference>
<dbReference type="InterPro" id="IPR036271">
    <property type="entry name" value="Tet_transcr_reg_TetR-rel_C_sf"/>
</dbReference>
<organism evidence="6 7">
    <name type="scientific">Kribbella yunnanensis</name>
    <dbReference type="NCBI Taxonomy" id="190194"/>
    <lineage>
        <taxon>Bacteria</taxon>
        <taxon>Bacillati</taxon>
        <taxon>Actinomycetota</taxon>
        <taxon>Actinomycetes</taxon>
        <taxon>Propionibacteriales</taxon>
        <taxon>Kribbellaceae</taxon>
        <taxon>Kribbella</taxon>
    </lineage>
</organism>
<dbReference type="Gene3D" id="1.10.357.10">
    <property type="entry name" value="Tetracycline Repressor, domain 2"/>
    <property type="match status" value="1"/>
</dbReference>
<evidence type="ECO:0000313" key="6">
    <source>
        <dbReference type="EMBL" id="GAA1697762.1"/>
    </source>
</evidence>
<dbReference type="RefSeq" id="WP_344156645.1">
    <property type="nucleotide sequence ID" value="NZ_BAAANF010000017.1"/>
</dbReference>
<dbReference type="Proteomes" id="UP001500280">
    <property type="component" value="Unassembled WGS sequence"/>
</dbReference>
<evidence type="ECO:0000256" key="3">
    <source>
        <dbReference type="ARBA" id="ARBA00023163"/>
    </source>
</evidence>
<dbReference type="PANTHER" id="PTHR30055">
    <property type="entry name" value="HTH-TYPE TRANSCRIPTIONAL REGULATOR RUTR"/>
    <property type="match status" value="1"/>
</dbReference>
<dbReference type="PROSITE" id="PS50977">
    <property type="entry name" value="HTH_TETR_2"/>
    <property type="match status" value="1"/>
</dbReference>
<feature type="DNA-binding region" description="H-T-H motif" evidence="4">
    <location>
        <begin position="23"/>
        <end position="42"/>
    </location>
</feature>
<dbReference type="PANTHER" id="PTHR30055:SF234">
    <property type="entry name" value="HTH-TYPE TRANSCRIPTIONAL REGULATOR BETI"/>
    <property type="match status" value="1"/>
</dbReference>
<evidence type="ECO:0000256" key="2">
    <source>
        <dbReference type="ARBA" id="ARBA00023125"/>
    </source>
</evidence>
<dbReference type="InterPro" id="IPR050109">
    <property type="entry name" value="HTH-type_TetR-like_transc_reg"/>
</dbReference>
<keyword evidence="2 4" id="KW-0238">DNA-binding</keyword>
<keyword evidence="3" id="KW-0804">Transcription</keyword>
<dbReference type="EMBL" id="BAAANF010000017">
    <property type="protein sequence ID" value="GAA1697762.1"/>
    <property type="molecule type" value="Genomic_DNA"/>
</dbReference>
<evidence type="ECO:0000256" key="4">
    <source>
        <dbReference type="PROSITE-ProRule" id="PRU00335"/>
    </source>
</evidence>